<sequence length="219" mass="25860">MTNAINFLKNIFKSTKKETSKGAFFNSTEYEMKNLLCGIGKSKITENEIEISYYPFEPSIAYPDKTIKANEIDSLSVDFGTCKIYVDNDIIFVSAEKKEQLKEFAKNNKIKLTKHSWNWDWILEPYLDTEFTQENEQRVLERLKENGINESEVDQIRTEVGKQMYKYNFDTMLWDWCSLGLTDVLSAMRAKYDKIEFKDFYKRALEIDKRNKNTLHNNV</sequence>
<dbReference type="Proteomes" id="UP000245962">
    <property type="component" value="Unassembled WGS sequence"/>
</dbReference>
<protein>
    <submittedName>
        <fullName evidence="1">Uncharacterized protein</fullName>
    </submittedName>
</protein>
<comment type="caution">
    <text evidence="1">The sequence shown here is derived from an EMBL/GenBank/DDBJ whole genome shotgun (WGS) entry which is preliminary data.</text>
</comment>
<proteinExistence type="predicted"/>
<evidence type="ECO:0000313" key="2">
    <source>
        <dbReference type="Proteomes" id="UP000245962"/>
    </source>
</evidence>
<reference evidence="1 2" key="1">
    <citation type="submission" date="2018-04" db="EMBL/GenBank/DDBJ databases">
        <title>Marixanthomonas spongiae HN-E44 sp. nov., isolated from a marine sponge.</title>
        <authorList>
            <person name="Luo L."/>
            <person name="Zhuang L."/>
        </authorList>
    </citation>
    <scope>NUCLEOTIDE SEQUENCE [LARGE SCALE GENOMIC DNA]</scope>
    <source>
        <strain evidence="1 2">HN-E44</strain>
    </source>
</reference>
<evidence type="ECO:0000313" key="1">
    <source>
        <dbReference type="EMBL" id="PVW11277.1"/>
    </source>
</evidence>
<organism evidence="1 2">
    <name type="scientific">Marixanthomonas spongiae</name>
    <dbReference type="NCBI Taxonomy" id="2174845"/>
    <lineage>
        <taxon>Bacteria</taxon>
        <taxon>Pseudomonadati</taxon>
        <taxon>Bacteroidota</taxon>
        <taxon>Flavobacteriia</taxon>
        <taxon>Flavobacteriales</taxon>
        <taxon>Flavobacteriaceae</taxon>
        <taxon>Marixanthomonas</taxon>
    </lineage>
</organism>
<keyword evidence="2" id="KW-1185">Reference proteome</keyword>
<accession>A0A2U0HR07</accession>
<dbReference type="EMBL" id="QEHR01000032">
    <property type="protein sequence ID" value="PVW11277.1"/>
    <property type="molecule type" value="Genomic_DNA"/>
</dbReference>
<dbReference type="AlphaFoldDB" id="A0A2U0HR07"/>
<gene>
    <name evidence="1" type="ORF">DDV96_15810</name>
</gene>
<name>A0A2U0HR07_9FLAO</name>